<protein>
    <submittedName>
        <fullName evidence="1">Uncharacterized protein</fullName>
    </submittedName>
</protein>
<organism evidence="1 2">
    <name type="scientific">Candidatus Liptonbacteria bacterium RIFCSPLOWO2_01_FULL_53_13</name>
    <dbReference type="NCBI Taxonomy" id="1798651"/>
    <lineage>
        <taxon>Bacteria</taxon>
        <taxon>Candidatus Liptoniibacteriota</taxon>
    </lineage>
</organism>
<proteinExistence type="predicted"/>
<dbReference type="Proteomes" id="UP000178348">
    <property type="component" value="Unassembled WGS sequence"/>
</dbReference>
<sequence>MRKEPKIEGPEQLPQGASDMEMAVWLSGHIDKPCEVEIAPGKVADIREFYLGAAREYLPRMTDASAREFLTGKIEEYEKSG</sequence>
<dbReference type="AlphaFoldDB" id="A0A1G2CIB1"/>
<accession>A0A1G2CIB1</accession>
<dbReference type="EMBL" id="MHLB01000064">
    <property type="protein sequence ID" value="OGZ00460.1"/>
    <property type="molecule type" value="Genomic_DNA"/>
</dbReference>
<name>A0A1G2CIB1_9BACT</name>
<gene>
    <name evidence="1" type="ORF">A2946_00405</name>
</gene>
<evidence type="ECO:0000313" key="1">
    <source>
        <dbReference type="EMBL" id="OGZ00460.1"/>
    </source>
</evidence>
<reference evidence="1 2" key="1">
    <citation type="journal article" date="2016" name="Nat. Commun.">
        <title>Thousands of microbial genomes shed light on interconnected biogeochemical processes in an aquifer system.</title>
        <authorList>
            <person name="Anantharaman K."/>
            <person name="Brown C.T."/>
            <person name="Hug L.A."/>
            <person name="Sharon I."/>
            <person name="Castelle C.J."/>
            <person name="Probst A.J."/>
            <person name="Thomas B.C."/>
            <person name="Singh A."/>
            <person name="Wilkins M.J."/>
            <person name="Karaoz U."/>
            <person name="Brodie E.L."/>
            <person name="Williams K.H."/>
            <person name="Hubbard S.S."/>
            <person name="Banfield J.F."/>
        </authorList>
    </citation>
    <scope>NUCLEOTIDE SEQUENCE [LARGE SCALE GENOMIC DNA]</scope>
</reference>
<evidence type="ECO:0000313" key="2">
    <source>
        <dbReference type="Proteomes" id="UP000178348"/>
    </source>
</evidence>
<comment type="caution">
    <text evidence="1">The sequence shown here is derived from an EMBL/GenBank/DDBJ whole genome shotgun (WGS) entry which is preliminary data.</text>
</comment>